<dbReference type="Pfam" id="PF15916">
    <property type="entry name" value="DUF4743"/>
    <property type="match status" value="1"/>
</dbReference>
<protein>
    <recommendedName>
        <fullName evidence="1">Nudix hydrolase domain-containing protein</fullName>
    </recommendedName>
</protein>
<dbReference type="InterPro" id="IPR015797">
    <property type="entry name" value="NUDIX_hydrolase-like_dom_sf"/>
</dbReference>
<gene>
    <name evidence="3" type="primary">8234203</name>
    <name evidence="2" type="ORF">Phum_PHUM134600</name>
</gene>
<dbReference type="GO" id="GO:0044715">
    <property type="term" value="F:8-oxo-dGDP phosphatase activity"/>
    <property type="evidence" value="ECO:0007669"/>
    <property type="project" value="TreeGrafter"/>
</dbReference>
<dbReference type="OMA" id="VPLQTMY"/>
<evidence type="ECO:0000259" key="1">
    <source>
        <dbReference type="PROSITE" id="PS51462"/>
    </source>
</evidence>
<dbReference type="PROSITE" id="PS51462">
    <property type="entry name" value="NUDIX"/>
    <property type="match status" value="1"/>
</dbReference>
<dbReference type="InterPro" id="IPR031804">
    <property type="entry name" value="DUF4743"/>
</dbReference>
<dbReference type="CDD" id="cd03676">
    <property type="entry name" value="NUDIX_Tnr3_like"/>
    <property type="match status" value="1"/>
</dbReference>
<reference evidence="3" key="3">
    <citation type="submission" date="2021-02" db="UniProtKB">
        <authorList>
            <consortium name="EnsemblMetazoa"/>
        </authorList>
    </citation>
    <scope>IDENTIFICATION</scope>
    <source>
        <strain evidence="3">USDA</strain>
    </source>
</reference>
<dbReference type="CTD" id="8234203"/>
<name>E0VEI3_PEDHC</name>
<dbReference type="RefSeq" id="XP_002424527.1">
    <property type="nucleotide sequence ID" value="XM_002424482.1"/>
</dbReference>
<dbReference type="HOGENOM" id="CLU_048013_1_0_1"/>
<dbReference type="eggNOG" id="KOG4313">
    <property type="taxonomic scope" value="Eukaryota"/>
</dbReference>
<evidence type="ECO:0000313" key="2">
    <source>
        <dbReference type="EMBL" id="EEB11789.1"/>
    </source>
</evidence>
<evidence type="ECO:0000313" key="4">
    <source>
        <dbReference type="Proteomes" id="UP000009046"/>
    </source>
</evidence>
<dbReference type="PANTHER" id="PTHR13622:SF8">
    <property type="entry name" value="THIAMIN PYROPHOSPHOKINASE 1"/>
    <property type="match status" value="1"/>
</dbReference>
<dbReference type="EMBL" id="DS235092">
    <property type="protein sequence ID" value="EEB11789.1"/>
    <property type="molecule type" value="Genomic_DNA"/>
</dbReference>
<dbReference type="Proteomes" id="UP000009046">
    <property type="component" value="Unassembled WGS sequence"/>
</dbReference>
<dbReference type="STRING" id="121224.E0VEI3"/>
<dbReference type="EMBL" id="AAZO01001560">
    <property type="status" value="NOT_ANNOTATED_CDS"/>
    <property type="molecule type" value="Genomic_DNA"/>
</dbReference>
<keyword evidence="4" id="KW-1185">Reference proteome</keyword>
<dbReference type="Gene3D" id="3.90.79.10">
    <property type="entry name" value="Nucleoside Triphosphate Pyrophosphohydrolase"/>
    <property type="match status" value="1"/>
</dbReference>
<dbReference type="InterPro" id="IPR000086">
    <property type="entry name" value="NUDIX_hydrolase_dom"/>
</dbReference>
<evidence type="ECO:0000313" key="3">
    <source>
        <dbReference type="EnsemblMetazoa" id="PHUM134600-PA"/>
    </source>
</evidence>
<reference evidence="2" key="1">
    <citation type="submission" date="2007-04" db="EMBL/GenBank/DDBJ databases">
        <title>Annotation of Pediculus humanus corporis strain USDA.</title>
        <authorList>
            <person name="Kirkness E."/>
            <person name="Hannick L."/>
            <person name="Hass B."/>
            <person name="Bruggner R."/>
            <person name="Lawson D."/>
            <person name="Bidwell S."/>
            <person name="Joardar V."/>
            <person name="Caler E."/>
            <person name="Walenz B."/>
            <person name="Inman J."/>
            <person name="Schobel S."/>
            <person name="Galinsky K."/>
            <person name="Amedeo P."/>
            <person name="Strausberg R."/>
        </authorList>
    </citation>
    <scope>NUCLEOTIDE SEQUENCE</scope>
    <source>
        <strain evidence="2">USDA</strain>
    </source>
</reference>
<dbReference type="OrthoDB" id="10261522at2759"/>
<dbReference type="AlphaFoldDB" id="E0VEI3"/>
<dbReference type="SUPFAM" id="SSF55811">
    <property type="entry name" value="Nudix"/>
    <property type="match status" value="1"/>
</dbReference>
<dbReference type="EnsemblMetazoa" id="PHUM134600-RA">
    <property type="protein sequence ID" value="PHUM134600-PA"/>
    <property type="gene ID" value="PHUM134600"/>
</dbReference>
<dbReference type="FunCoup" id="E0VEI3">
    <property type="interactions" value="154"/>
</dbReference>
<dbReference type="KEGG" id="phu:Phum_PHUM134600"/>
<feature type="domain" description="Nudix hydrolase" evidence="1">
    <location>
        <begin position="132"/>
        <end position="273"/>
    </location>
</feature>
<accession>E0VEI3</accession>
<dbReference type="GeneID" id="8234203"/>
<dbReference type="FunFam" id="3.90.79.10:FF:000019">
    <property type="entry name" value="Thiamin pyrophosphokinase, putative"/>
    <property type="match status" value="1"/>
</dbReference>
<organism>
    <name type="scientific">Pediculus humanus subsp. corporis</name>
    <name type="common">Body louse</name>
    <dbReference type="NCBI Taxonomy" id="121224"/>
    <lineage>
        <taxon>Eukaryota</taxon>
        <taxon>Metazoa</taxon>
        <taxon>Ecdysozoa</taxon>
        <taxon>Arthropoda</taxon>
        <taxon>Hexapoda</taxon>
        <taxon>Insecta</taxon>
        <taxon>Pterygota</taxon>
        <taxon>Neoptera</taxon>
        <taxon>Paraneoptera</taxon>
        <taxon>Psocodea</taxon>
        <taxon>Troctomorpha</taxon>
        <taxon>Phthiraptera</taxon>
        <taxon>Anoplura</taxon>
        <taxon>Pediculidae</taxon>
        <taxon>Pediculus</taxon>
    </lineage>
</organism>
<dbReference type="InParanoid" id="E0VEI3"/>
<reference evidence="2" key="2">
    <citation type="submission" date="2007-04" db="EMBL/GenBank/DDBJ databases">
        <title>The genome of the human body louse.</title>
        <authorList>
            <consortium name="The Human Body Louse Genome Consortium"/>
            <person name="Kirkness E."/>
            <person name="Walenz B."/>
            <person name="Hass B."/>
            <person name="Bruggner R."/>
            <person name="Strausberg R."/>
        </authorList>
    </citation>
    <scope>NUCLEOTIDE SEQUENCE</scope>
    <source>
        <strain evidence="2">USDA</strain>
    </source>
</reference>
<dbReference type="PANTHER" id="PTHR13622">
    <property type="entry name" value="THIAMIN PYROPHOSPHOKINASE"/>
    <property type="match status" value="1"/>
</dbReference>
<dbReference type="Pfam" id="PF00293">
    <property type="entry name" value="NUDIX"/>
    <property type="match status" value="1"/>
</dbReference>
<sequence>MDSGKRKLSTLFELAKKFNCFYLSGLNKNGYRPFIVEGHQVGLIRPDISKILLSYPEVFLNQPDCVELNPAFRDYNERSLNVEKVLRECQEKNIFSTLKGWRDECYDVRETFSDTPLLKMDRSAMCLFGIRKYGVDINGYVKHPDKGLCIWLQRRALTKQTWPGKWDNMVSGGLSIGFGITETAIKEAYEEASVPGNLLKNLKAAGSVSFYFESERGLFPNTEFVFDLELPPDFSPTNNDGEVDEFELLPAEYAINRIKSPDFKITGAPVVIDFLIRHGWITAETEPYFPQIIELLHVPLQSLYQRHHHHSTENGNSSS</sequence>
<proteinExistence type="predicted"/>
<dbReference type="VEuPathDB" id="VectorBase:PHUM134600"/>